<reference evidence="1" key="2">
    <citation type="submission" date="2022-01" db="EMBL/GenBank/DDBJ databases">
        <authorList>
            <person name="Yamashiro T."/>
            <person name="Shiraishi A."/>
            <person name="Satake H."/>
            <person name="Nakayama K."/>
        </authorList>
    </citation>
    <scope>NUCLEOTIDE SEQUENCE</scope>
</reference>
<dbReference type="PANTHER" id="PTHR33116">
    <property type="entry name" value="REVERSE TRANSCRIPTASE ZINC-BINDING DOMAIN-CONTAINING PROTEIN-RELATED-RELATED"/>
    <property type="match status" value="1"/>
</dbReference>
<dbReference type="PANTHER" id="PTHR33116:SF84">
    <property type="entry name" value="RNA-DIRECTED DNA POLYMERASE"/>
    <property type="match status" value="1"/>
</dbReference>
<evidence type="ECO:0008006" key="3">
    <source>
        <dbReference type="Google" id="ProtNLM"/>
    </source>
</evidence>
<sequence length="571" mass="65471">MILEEKSNHGFLAVDSEGGIPYGVALLSVVDSQLDVQMLDRYEYAIAWEENEAESSYGVTEMMELRRISTINNTVIPVNATPSIYVLNDNMSYENKMIDDSDKTKNVESIIGKKHSTSSNCKENTCNFAKIMSNNGDLFSNRLDFVPPDLDEKGVKVVIFEEELVNHHGNERFGFAIVLVEVNDMQGCQDSIKIHYYDMNRVKQKSTIHIKYLWKPIACNHCKVFGHSLLNYTKRPRIDAEMKLKKKETKAESDIEGKKVVEWLNEYNEAVIDEEKMLYQLAKVKWLKEGDKNSAYFHQIIKGKKQRSYIDSVYDEQGNRYNEMRKKISDDEIKDPLKTINDNKVPGPDGYTTKFFKVGWDIIGSGLCRAVLLDMQAFWVRLMPLLFLLFLRSKIQLRIVSQCQSAFIPGRSITDNILLTQDLLKGYGCRQTKKKCAFKIDIMKAYETYHHGCEDLKITNLCFDDLLIMCNGDTGLIHIIKQALEEFSKVSSLYPNIGKSTMFSSNISDELKTEILDIALFTIRRLPVRYLGVPLVTRRLSVADCKSLVEKERTRLMIGRLNSYLLLVGCS</sequence>
<organism evidence="1 2">
    <name type="scientific">Tanacetum coccineum</name>
    <dbReference type="NCBI Taxonomy" id="301880"/>
    <lineage>
        <taxon>Eukaryota</taxon>
        <taxon>Viridiplantae</taxon>
        <taxon>Streptophyta</taxon>
        <taxon>Embryophyta</taxon>
        <taxon>Tracheophyta</taxon>
        <taxon>Spermatophyta</taxon>
        <taxon>Magnoliopsida</taxon>
        <taxon>eudicotyledons</taxon>
        <taxon>Gunneridae</taxon>
        <taxon>Pentapetalae</taxon>
        <taxon>asterids</taxon>
        <taxon>campanulids</taxon>
        <taxon>Asterales</taxon>
        <taxon>Asteraceae</taxon>
        <taxon>Asteroideae</taxon>
        <taxon>Anthemideae</taxon>
        <taxon>Anthemidinae</taxon>
        <taxon>Tanacetum</taxon>
    </lineage>
</organism>
<dbReference type="Proteomes" id="UP001151760">
    <property type="component" value="Unassembled WGS sequence"/>
</dbReference>
<accession>A0ABQ4ZXL7</accession>
<gene>
    <name evidence="1" type="ORF">Tco_0800580</name>
</gene>
<evidence type="ECO:0000313" key="2">
    <source>
        <dbReference type="Proteomes" id="UP001151760"/>
    </source>
</evidence>
<keyword evidence="2" id="KW-1185">Reference proteome</keyword>
<name>A0ABQ4ZXL7_9ASTR</name>
<protein>
    <recommendedName>
        <fullName evidence="3">Reverse transcriptase domain-containing protein</fullName>
    </recommendedName>
</protein>
<comment type="caution">
    <text evidence="1">The sequence shown here is derived from an EMBL/GenBank/DDBJ whole genome shotgun (WGS) entry which is preliminary data.</text>
</comment>
<reference evidence="1" key="1">
    <citation type="journal article" date="2022" name="Int. J. Mol. Sci.">
        <title>Draft Genome of Tanacetum Coccineum: Genomic Comparison of Closely Related Tanacetum-Family Plants.</title>
        <authorList>
            <person name="Yamashiro T."/>
            <person name="Shiraishi A."/>
            <person name="Nakayama K."/>
            <person name="Satake H."/>
        </authorList>
    </citation>
    <scope>NUCLEOTIDE SEQUENCE</scope>
</reference>
<evidence type="ECO:0000313" key="1">
    <source>
        <dbReference type="EMBL" id="GJS93612.1"/>
    </source>
</evidence>
<proteinExistence type="predicted"/>
<dbReference type="EMBL" id="BQNB010011669">
    <property type="protein sequence ID" value="GJS93612.1"/>
    <property type="molecule type" value="Genomic_DNA"/>
</dbReference>